<keyword evidence="4" id="KW-1185">Reference proteome</keyword>
<dbReference type="PANTHER" id="PTHR28089">
    <property type="entry name" value="PROTEIN ZDS1-RELATED"/>
    <property type="match status" value="1"/>
</dbReference>
<evidence type="ECO:0000313" key="4">
    <source>
        <dbReference type="Proteomes" id="UP000236544"/>
    </source>
</evidence>
<feature type="compositionally biased region" description="Basic and acidic residues" evidence="1">
    <location>
        <begin position="90"/>
        <end position="103"/>
    </location>
</feature>
<feature type="compositionally biased region" description="Polar residues" evidence="1">
    <location>
        <begin position="379"/>
        <end position="404"/>
    </location>
</feature>
<dbReference type="InterPro" id="IPR040206">
    <property type="entry name" value="Zds1/2"/>
</dbReference>
<reference evidence="4" key="1">
    <citation type="submission" date="2015-10" db="EMBL/GenBank/DDBJ databases">
        <authorList>
            <person name="Devillers H."/>
        </authorList>
    </citation>
    <scope>NUCLEOTIDE SEQUENCE [LARGE SCALE GENOMIC DNA]</scope>
</reference>
<feature type="region of interest" description="Disordered" evidence="1">
    <location>
        <begin position="151"/>
        <end position="170"/>
    </location>
</feature>
<feature type="region of interest" description="Disordered" evidence="1">
    <location>
        <begin position="277"/>
        <end position="299"/>
    </location>
</feature>
<feature type="compositionally biased region" description="Basic residues" evidence="1">
    <location>
        <begin position="660"/>
        <end position="670"/>
    </location>
</feature>
<feature type="region of interest" description="Disordered" evidence="1">
    <location>
        <begin position="217"/>
        <end position="245"/>
    </location>
</feature>
<sequence>MSVVSQKQEKQALKVDDVQGGGMNKGSEPLGRSEKRKSEVLIAAQSLDSELQHVKNLKRISIGSMDMLIDPEMEFRVSSSPSHTPPVADASHDQHLYNSHSDHDSDDDLSYVNDSIDITSTEYLQENEAVGSEGLSSSLNDTSCTERTLSGVRRGGLSGKTRMHNDLSAKNEDPVTHNLLWVPANQHPNVKPENYLELVQDTLHTLKIEPNSEGFIEGSDDEGVTHASAVPGASSPPSNQLRSGLNSLVRRPSGLRKSFTELEDLLLQEAQDTSVVDENAELPSATKKPAVRPRIGSRSSSLKDITEELTRISNRAGFTDGDAVSLARTLSMASSYYTDENGTPASSSEKKADNEYASSILTKNGLAIPARSSLRRSKFNTYRIRNTSGGSTAPSSLRSPSTDNNELDRSPIRADHKSAQLQSPTSVNDFNEIYDHYRQSSFDSSLSAFPHEHQNAQTSNFHSIASKRPKDDRLFDSESSLQDVHKGSLDKALNDEQQANLRGQVEATKKDEKDYHKDASAQAPRKKSGWSWFGKKNNKDQEGSPENEHRVSNDFLAVSNSTKPTNVPTEKINHSRHRHYSIDDSANASTESTGNSAVSSTQSPTKKQRKEKKFIQLFKRNRTSSSSGREKDDGPSIAEKLQSSNAVKALRTRTSSTNLRKNRLSPKKTRPSSDARRNSVKEDFGATQDYEVVPEEEKPVAKLQPSVSLTPKSRSPSIQDKLKKDNVEKGLELNSQDKNRADPAVDLDPETGLQAGDNSEPREDVVNEASAESTTQTEIETAAAYTPEEAAAGADDSFTKSQEPESTEVQAPAAGGFVLPPRKLAFSDVMKPERPNAPMKFSDSSFGFPLPPLTVSTVVMIDHRLPINVERAIYRLSHLKLGDPKRELRQQVILSNFMYAYLNLVNHSLYLQQLEEESPLGIDAAEMDGMTASL</sequence>
<dbReference type="InterPro" id="IPR013941">
    <property type="entry name" value="ZDS1_C"/>
</dbReference>
<feature type="compositionally biased region" description="Low complexity" evidence="1">
    <location>
        <begin position="777"/>
        <end position="794"/>
    </location>
</feature>
<dbReference type="Pfam" id="PF08632">
    <property type="entry name" value="Zds_C"/>
    <property type="match status" value="1"/>
</dbReference>
<evidence type="ECO:0000313" key="3">
    <source>
        <dbReference type="EMBL" id="CUS21432.1"/>
    </source>
</evidence>
<accession>A0A0P1KPA1</accession>
<dbReference type="AlphaFoldDB" id="A0A0P1KPA1"/>
<feature type="compositionally biased region" description="Polar residues" evidence="1">
    <location>
        <begin position="584"/>
        <end position="605"/>
    </location>
</feature>
<feature type="region of interest" description="Disordered" evidence="1">
    <location>
        <begin position="477"/>
        <end position="814"/>
    </location>
</feature>
<organism evidence="3 4">
    <name type="scientific">Lachancea quebecensis</name>
    <dbReference type="NCBI Taxonomy" id="1654605"/>
    <lineage>
        <taxon>Eukaryota</taxon>
        <taxon>Fungi</taxon>
        <taxon>Dikarya</taxon>
        <taxon>Ascomycota</taxon>
        <taxon>Saccharomycotina</taxon>
        <taxon>Saccharomycetes</taxon>
        <taxon>Saccharomycetales</taxon>
        <taxon>Saccharomycetaceae</taxon>
        <taxon>Lachancea</taxon>
    </lineage>
</organism>
<feature type="compositionally biased region" description="Basic and acidic residues" evidence="1">
    <location>
        <begin position="7"/>
        <end position="17"/>
    </location>
</feature>
<protein>
    <submittedName>
        <fullName evidence="3">LAQU0S03e02454g1_1</fullName>
    </submittedName>
</protein>
<feature type="compositionally biased region" description="Polar residues" evidence="1">
    <location>
        <begin position="641"/>
        <end position="659"/>
    </location>
</feature>
<dbReference type="Proteomes" id="UP000236544">
    <property type="component" value="Unassembled WGS sequence"/>
</dbReference>
<feature type="compositionally biased region" description="Basic and acidic residues" evidence="1">
    <location>
        <begin position="720"/>
        <end position="743"/>
    </location>
</feature>
<dbReference type="GO" id="GO:0010971">
    <property type="term" value="P:positive regulation of G2/M transition of mitotic cell cycle"/>
    <property type="evidence" value="ECO:0007669"/>
    <property type="project" value="TreeGrafter"/>
</dbReference>
<feature type="compositionally biased region" description="Low complexity" evidence="1">
    <location>
        <begin position="227"/>
        <end position="238"/>
    </location>
</feature>
<dbReference type="GO" id="GO:0030010">
    <property type="term" value="P:establishment of cell polarity"/>
    <property type="evidence" value="ECO:0007669"/>
    <property type="project" value="TreeGrafter"/>
</dbReference>
<dbReference type="SMART" id="SM01327">
    <property type="entry name" value="Zds_C"/>
    <property type="match status" value="1"/>
</dbReference>
<feature type="domain" description="Protein Zds1 C-terminal" evidence="2">
    <location>
        <begin position="854"/>
        <end position="906"/>
    </location>
</feature>
<dbReference type="PANTHER" id="PTHR28089:SF1">
    <property type="entry name" value="PROTEIN ZDS1-RELATED"/>
    <property type="match status" value="1"/>
</dbReference>
<proteinExistence type="predicted"/>
<feature type="compositionally biased region" description="Basic and acidic residues" evidence="1">
    <location>
        <begin position="406"/>
        <end position="418"/>
    </location>
</feature>
<feature type="compositionally biased region" description="Basic and acidic residues" evidence="1">
    <location>
        <begin position="483"/>
        <end position="494"/>
    </location>
</feature>
<feature type="region of interest" description="Disordered" evidence="1">
    <location>
        <begin position="1"/>
        <end position="37"/>
    </location>
</feature>
<evidence type="ECO:0000256" key="1">
    <source>
        <dbReference type="SAM" id="MobiDB-lite"/>
    </source>
</evidence>
<feature type="region of interest" description="Disordered" evidence="1">
    <location>
        <begin position="379"/>
        <end position="427"/>
    </location>
</feature>
<name>A0A0P1KPA1_9SACH</name>
<gene>
    <name evidence="3" type="ORF">LAQU0_S03e02454g</name>
</gene>
<feature type="compositionally biased region" description="Basic and acidic residues" evidence="1">
    <location>
        <begin position="537"/>
        <end position="552"/>
    </location>
</feature>
<feature type="compositionally biased region" description="Polar residues" evidence="1">
    <location>
        <begin position="558"/>
        <end position="568"/>
    </location>
</feature>
<dbReference type="EMBL" id="LN890565">
    <property type="protein sequence ID" value="CUS21432.1"/>
    <property type="molecule type" value="Genomic_DNA"/>
</dbReference>
<feature type="compositionally biased region" description="Basic and acidic residues" evidence="1">
    <location>
        <begin position="671"/>
        <end position="684"/>
    </location>
</feature>
<feature type="compositionally biased region" description="Basic and acidic residues" evidence="1">
    <location>
        <begin position="507"/>
        <end position="519"/>
    </location>
</feature>
<feature type="compositionally biased region" description="Polar residues" evidence="1">
    <location>
        <begin position="705"/>
        <end position="718"/>
    </location>
</feature>
<feature type="region of interest" description="Disordered" evidence="1">
    <location>
        <begin position="75"/>
        <end position="109"/>
    </location>
</feature>
<dbReference type="GO" id="GO:0005737">
    <property type="term" value="C:cytoplasm"/>
    <property type="evidence" value="ECO:0007669"/>
    <property type="project" value="TreeGrafter"/>
</dbReference>
<dbReference type="OrthoDB" id="5589766at2759"/>
<evidence type="ECO:0000259" key="2">
    <source>
        <dbReference type="SMART" id="SM01327"/>
    </source>
</evidence>